<reference evidence="9 10" key="2">
    <citation type="submission" date="2020-03" db="EMBL/GenBank/DDBJ databases">
        <authorList>
            <person name="Ichikawa N."/>
            <person name="Kimura A."/>
            <person name="Kitahashi Y."/>
            <person name="Uohara A."/>
        </authorList>
    </citation>
    <scope>NUCLEOTIDE SEQUENCE [LARGE SCALE GENOMIC DNA]</scope>
    <source>
        <strain evidence="9 10">NBRC 107702</strain>
    </source>
</reference>
<dbReference type="SUPFAM" id="SSF55961">
    <property type="entry name" value="Bet v1-like"/>
    <property type="match status" value="1"/>
</dbReference>
<dbReference type="AlphaFoldDB" id="A0A6F8XIN4"/>
<evidence type="ECO:0000256" key="6">
    <source>
        <dbReference type="ARBA" id="ARBA00023014"/>
    </source>
</evidence>
<evidence type="ECO:0000259" key="8">
    <source>
        <dbReference type="PROSITE" id="PS51296"/>
    </source>
</evidence>
<dbReference type="PROSITE" id="PS00570">
    <property type="entry name" value="RING_HYDROXYL_ALPHA"/>
    <property type="match status" value="1"/>
</dbReference>
<feature type="domain" description="Rieske" evidence="8">
    <location>
        <begin position="54"/>
        <end position="162"/>
    </location>
</feature>
<reference evidence="9 10" key="1">
    <citation type="submission" date="2020-03" db="EMBL/GenBank/DDBJ databases">
        <title>Whole genome shotgun sequence of Phytohabitans flavus NBRC 107702.</title>
        <authorList>
            <person name="Komaki H."/>
            <person name="Tamura T."/>
        </authorList>
    </citation>
    <scope>NUCLEOTIDE SEQUENCE [LARGE SCALE GENOMIC DNA]</scope>
    <source>
        <strain evidence="9 10">NBRC 107702</strain>
    </source>
</reference>
<dbReference type="PANTHER" id="PTHR43756">
    <property type="entry name" value="CHOLINE MONOOXYGENASE, CHLOROPLASTIC"/>
    <property type="match status" value="1"/>
</dbReference>
<dbReference type="EMBL" id="AP022870">
    <property type="protein sequence ID" value="BCB73663.1"/>
    <property type="molecule type" value="Genomic_DNA"/>
</dbReference>
<dbReference type="InterPro" id="IPR017941">
    <property type="entry name" value="Rieske_2Fe-2S"/>
</dbReference>
<keyword evidence="4" id="KW-0560">Oxidoreductase</keyword>
<gene>
    <name evidence="9" type="ORF">Pflav_000730</name>
</gene>
<dbReference type="GO" id="GO:0016705">
    <property type="term" value="F:oxidoreductase activity, acting on paired donors, with incorporation or reduction of molecular oxygen"/>
    <property type="evidence" value="ECO:0007669"/>
    <property type="project" value="UniProtKB-ARBA"/>
</dbReference>
<dbReference type="Pfam" id="PF00848">
    <property type="entry name" value="Ring_hydroxyl_A"/>
    <property type="match status" value="1"/>
</dbReference>
<organism evidence="9 10">
    <name type="scientific">Phytohabitans flavus</name>
    <dbReference type="NCBI Taxonomy" id="1076124"/>
    <lineage>
        <taxon>Bacteria</taxon>
        <taxon>Bacillati</taxon>
        <taxon>Actinomycetota</taxon>
        <taxon>Actinomycetes</taxon>
        <taxon>Micromonosporales</taxon>
        <taxon>Micromonosporaceae</taxon>
    </lineage>
</organism>
<keyword evidence="2" id="KW-0001">2Fe-2S</keyword>
<evidence type="ECO:0000313" key="9">
    <source>
        <dbReference type="EMBL" id="BCB73663.1"/>
    </source>
</evidence>
<protein>
    <recommendedName>
        <fullName evidence="8">Rieske domain-containing protein</fullName>
    </recommendedName>
</protein>
<dbReference type="Gene3D" id="2.102.10.10">
    <property type="entry name" value="Rieske [2Fe-2S] iron-sulphur domain"/>
    <property type="match status" value="1"/>
</dbReference>
<evidence type="ECO:0000256" key="4">
    <source>
        <dbReference type="ARBA" id="ARBA00023002"/>
    </source>
</evidence>
<keyword evidence="7" id="KW-0520">NAD</keyword>
<dbReference type="InterPro" id="IPR015879">
    <property type="entry name" value="Ring_hydroxy_dOase_asu_C_dom"/>
</dbReference>
<dbReference type="RefSeq" id="WP_173032758.1">
    <property type="nucleotide sequence ID" value="NZ_AP022870.1"/>
</dbReference>
<dbReference type="KEGG" id="pfla:Pflav_000730"/>
<dbReference type="InterPro" id="IPR015881">
    <property type="entry name" value="ARHD_Rieske_2Fe_2S"/>
</dbReference>
<evidence type="ECO:0000256" key="1">
    <source>
        <dbReference type="ARBA" id="ARBA00001962"/>
    </source>
</evidence>
<dbReference type="CDD" id="cd03469">
    <property type="entry name" value="Rieske_RO_Alpha_N"/>
    <property type="match status" value="1"/>
</dbReference>
<evidence type="ECO:0000256" key="5">
    <source>
        <dbReference type="ARBA" id="ARBA00023004"/>
    </source>
</evidence>
<keyword evidence="10" id="KW-1185">Reference proteome</keyword>
<dbReference type="PRINTS" id="PR00090">
    <property type="entry name" value="RNGDIOXGNASE"/>
</dbReference>
<dbReference type="Gene3D" id="3.90.380.10">
    <property type="entry name" value="Naphthalene 1,2-dioxygenase Alpha Subunit, Chain A, domain 1"/>
    <property type="match status" value="2"/>
</dbReference>
<proteinExistence type="predicted"/>
<dbReference type="Pfam" id="PF00355">
    <property type="entry name" value="Rieske"/>
    <property type="match status" value="1"/>
</dbReference>
<dbReference type="GO" id="GO:0004497">
    <property type="term" value="F:monooxygenase activity"/>
    <property type="evidence" value="ECO:0007669"/>
    <property type="project" value="UniProtKB-ARBA"/>
</dbReference>
<evidence type="ECO:0000256" key="2">
    <source>
        <dbReference type="ARBA" id="ARBA00022714"/>
    </source>
</evidence>
<evidence type="ECO:0000256" key="7">
    <source>
        <dbReference type="ARBA" id="ARBA00023027"/>
    </source>
</evidence>
<keyword evidence="6" id="KW-0411">Iron-sulfur</keyword>
<dbReference type="GO" id="GO:0005506">
    <property type="term" value="F:iron ion binding"/>
    <property type="evidence" value="ECO:0007669"/>
    <property type="project" value="InterPro"/>
</dbReference>
<name>A0A6F8XIN4_9ACTN</name>
<dbReference type="GO" id="GO:0051537">
    <property type="term" value="F:2 iron, 2 sulfur cluster binding"/>
    <property type="evidence" value="ECO:0007669"/>
    <property type="project" value="UniProtKB-KW"/>
</dbReference>
<evidence type="ECO:0000256" key="3">
    <source>
        <dbReference type="ARBA" id="ARBA00022723"/>
    </source>
</evidence>
<dbReference type="InterPro" id="IPR001663">
    <property type="entry name" value="Rng_hydr_dOase-A"/>
</dbReference>
<dbReference type="SUPFAM" id="SSF50022">
    <property type="entry name" value="ISP domain"/>
    <property type="match status" value="1"/>
</dbReference>
<comment type="cofactor">
    <cofactor evidence="1">
        <name>Fe cation</name>
        <dbReference type="ChEBI" id="CHEBI:24875"/>
    </cofactor>
</comment>
<dbReference type="PROSITE" id="PS51296">
    <property type="entry name" value="RIESKE"/>
    <property type="match status" value="1"/>
</dbReference>
<keyword evidence="3" id="KW-0479">Metal-binding</keyword>
<dbReference type="InterPro" id="IPR036922">
    <property type="entry name" value="Rieske_2Fe-2S_sf"/>
</dbReference>
<dbReference type="Proteomes" id="UP000502508">
    <property type="component" value="Chromosome"/>
</dbReference>
<keyword evidence="5" id="KW-0408">Iron</keyword>
<accession>A0A6F8XIN4</accession>
<evidence type="ECO:0000313" key="10">
    <source>
        <dbReference type="Proteomes" id="UP000502508"/>
    </source>
</evidence>
<sequence>MDDDTTVKAVKRLLAHIDNKTTDYAPSVMRMPIARYFDFSIAAAERERIFLQSPFVAARSSELPHPGDFVTTEYIGTPLLMVRQADMSVSAFINVCRHRGGRIEFEKSGNRRQFICNYHGWCYGQDGSLRGISFPAGYPDVNRADNALPSLPVDERFGCIWVVPTPGDELNMKTYLGEFDEGVEASGIGAAVLLRERQWELSMNWKLVMDGFLDTQHVGFLHPQSVGPLFHANIHLLDTVGKNTRLVVARRSIDGVRGADVDAVELRRHIGCNYTVYPATIIVVVPYHYELWTISPHPTDVGKTHVVVRFLAKEGPISEADIHARDENWSKLLDALSAEDWPMAQSIQDSLPRGLLAETLYGRNDLPAQAYYNQIQRDLDASSG</sequence>
<dbReference type="PANTHER" id="PTHR43756:SF5">
    <property type="entry name" value="CHOLINE MONOOXYGENASE, CHLOROPLASTIC"/>
    <property type="match status" value="1"/>
</dbReference>